<keyword evidence="3" id="KW-0393">Immunoglobulin domain</keyword>
<dbReference type="InterPro" id="IPR007110">
    <property type="entry name" value="Ig-like_dom"/>
</dbReference>
<dbReference type="PROSITE" id="PS50835">
    <property type="entry name" value="IG_LIKE"/>
    <property type="match status" value="1"/>
</dbReference>
<reference evidence="5" key="1">
    <citation type="submission" date="2022-08" db="EMBL/GenBank/DDBJ databases">
        <title>Genome sequencing of akame (Lates japonicus).</title>
        <authorList>
            <person name="Hashiguchi Y."/>
            <person name="Takahashi H."/>
        </authorList>
    </citation>
    <scope>NUCLEOTIDE SEQUENCE</scope>
    <source>
        <strain evidence="5">Kochi</strain>
    </source>
</reference>
<gene>
    <name evidence="5" type="ORF">AKAME5_002665900</name>
</gene>
<evidence type="ECO:0000256" key="1">
    <source>
        <dbReference type="ARBA" id="ARBA00022737"/>
    </source>
</evidence>
<evidence type="ECO:0000313" key="5">
    <source>
        <dbReference type="EMBL" id="GLD75325.1"/>
    </source>
</evidence>
<evidence type="ECO:0000256" key="3">
    <source>
        <dbReference type="ARBA" id="ARBA00023319"/>
    </source>
</evidence>
<dbReference type="InterPro" id="IPR013783">
    <property type="entry name" value="Ig-like_fold"/>
</dbReference>
<dbReference type="FunFam" id="2.60.40.10:FF:000032">
    <property type="entry name" value="palladin isoform X1"/>
    <property type="match status" value="1"/>
</dbReference>
<dbReference type="PANTHER" id="PTHR44170">
    <property type="entry name" value="PROTEIN SIDEKICK"/>
    <property type="match status" value="1"/>
</dbReference>
<dbReference type="Gene3D" id="2.60.40.10">
    <property type="entry name" value="Immunoglobulins"/>
    <property type="match status" value="2"/>
</dbReference>
<dbReference type="SMART" id="SM00409">
    <property type="entry name" value="IG"/>
    <property type="match status" value="2"/>
</dbReference>
<keyword evidence="2" id="KW-1015">Disulfide bond</keyword>
<feature type="domain" description="Ig-like" evidence="4">
    <location>
        <begin position="84"/>
        <end position="179"/>
    </location>
</feature>
<sequence>MKDICVKESIVERKRNSLMFLQTDEPWGGEDGVKGGMYSFIFLPHPSSSQSCILSPYTSSQLEPSQAAIHIPSNYHISDLKRPPVITTQPESVTVFSVEDLVMSCEASGNPPPIFRWTKDGEEFNPSSDPELKVTEDTGSFAFYTLSNTMDTLKQYQGKYVCYASNELGTAVSNEAILTTDAPPTQRKKRRAGRAHHHYPVLMQLTLRCGCQHMAQESSASSLALIRVNLLTSRGLEISNVTHDDEGSYTCFVQNTQQLVYHCRLGSPQQDSDPVYAYPEALKVQPGNTAIFTCLAQVDPNSDLNSFCGEEQSKLFESETDQLN</sequence>
<dbReference type="InterPro" id="IPR003599">
    <property type="entry name" value="Ig_sub"/>
</dbReference>
<organism evidence="5 6">
    <name type="scientific">Lates japonicus</name>
    <name type="common">Japanese lates</name>
    <dbReference type="NCBI Taxonomy" id="270547"/>
    <lineage>
        <taxon>Eukaryota</taxon>
        <taxon>Metazoa</taxon>
        <taxon>Chordata</taxon>
        <taxon>Craniata</taxon>
        <taxon>Vertebrata</taxon>
        <taxon>Euteleostomi</taxon>
        <taxon>Actinopterygii</taxon>
        <taxon>Neopterygii</taxon>
        <taxon>Teleostei</taxon>
        <taxon>Neoteleostei</taxon>
        <taxon>Acanthomorphata</taxon>
        <taxon>Carangaria</taxon>
        <taxon>Carangaria incertae sedis</taxon>
        <taxon>Centropomidae</taxon>
        <taxon>Lates</taxon>
    </lineage>
</organism>
<dbReference type="Proteomes" id="UP001279410">
    <property type="component" value="Unassembled WGS sequence"/>
</dbReference>
<protein>
    <submittedName>
        <fullName evidence="5">Neural cell adhesion molecule L1-like isoform X1</fullName>
    </submittedName>
</protein>
<dbReference type="PANTHER" id="PTHR44170:SF56">
    <property type="entry name" value="FIBRONECTIN TYPE-III DOMAIN-CONTAINING PROTEIN"/>
    <property type="match status" value="1"/>
</dbReference>
<accession>A0AAD3NMY5</accession>
<name>A0AAD3NMY5_LATJO</name>
<keyword evidence="6" id="KW-1185">Reference proteome</keyword>
<dbReference type="InterPro" id="IPR036179">
    <property type="entry name" value="Ig-like_dom_sf"/>
</dbReference>
<dbReference type="EMBL" id="BRZM01002874">
    <property type="protein sequence ID" value="GLD75325.1"/>
    <property type="molecule type" value="Genomic_DNA"/>
</dbReference>
<evidence type="ECO:0000313" key="6">
    <source>
        <dbReference type="Proteomes" id="UP001279410"/>
    </source>
</evidence>
<dbReference type="SUPFAM" id="SSF48726">
    <property type="entry name" value="Immunoglobulin"/>
    <property type="match status" value="2"/>
</dbReference>
<dbReference type="AlphaFoldDB" id="A0AAD3NMY5"/>
<keyword evidence="1" id="KW-0677">Repeat</keyword>
<evidence type="ECO:0000256" key="2">
    <source>
        <dbReference type="ARBA" id="ARBA00023157"/>
    </source>
</evidence>
<dbReference type="Pfam" id="PF13927">
    <property type="entry name" value="Ig_3"/>
    <property type="match status" value="1"/>
</dbReference>
<dbReference type="GO" id="GO:0098609">
    <property type="term" value="P:cell-cell adhesion"/>
    <property type="evidence" value="ECO:0007669"/>
    <property type="project" value="TreeGrafter"/>
</dbReference>
<proteinExistence type="predicted"/>
<evidence type="ECO:0000259" key="4">
    <source>
        <dbReference type="PROSITE" id="PS50835"/>
    </source>
</evidence>
<comment type="caution">
    <text evidence="5">The sequence shown here is derived from an EMBL/GenBank/DDBJ whole genome shotgun (WGS) entry which is preliminary data.</text>
</comment>